<name>A0A3M0G3Q4_9FLAO</name>
<evidence type="ECO:0000313" key="3">
    <source>
        <dbReference type="EMBL" id="RMB59188.1"/>
    </source>
</evidence>
<evidence type="ECO:0000313" key="4">
    <source>
        <dbReference type="Proteomes" id="UP000281985"/>
    </source>
</evidence>
<accession>A0A3M0G3Q4</accession>
<dbReference type="RefSeq" id="WP_121917356.1">
    <property type="nucleotide sequence ID" value="NZ_REFV01000007.1"/>
</dbReference>
<dbReference type="EMBL" id="REFV01000007">
    <property type="protein sequence ID" value="RMB59188.1"/>
    <property type="molecule type" value="Genomic_DNA"/>
</dbReference>
<dbReference type="Pfam" id="PF13600">
    <property type="entry name" value="DUF4140"/>
    <property type="match status" value="1"/>
</dbReference>
<dbReference type="InterPro" id="IPR011935">
    <property type="entry name" value="CHP02231"/>
</dbReference>
<feature type="domain" description="DUF4140" evidence="2">
    <location>
        <begin position="30"/>
        <end position="127"/>
    </location>
</feature>
<reference evidence="3 4" key="1">
    <citation type="submission" date="2018-10" db="EMBL/GenBank/DDBJ databases">
        <title>Dokdonia luteus sp. nov., isolated from sea water.</title>
        <authorList>
            <person name="Zhou L.Y."/>
            <person name="Du Z.J."/>
        </authorList>
    </citation>
    <scope>NUCLEOTIDE SEQUENCE [LARGE SCALE GENOMIC DNA]</scope>
    <source>
        <strain evidence="3 4">SH27</strain>
    </source>
</reference>
<dbReference type="OrthoDB" id="634585at2"/>
<dbReference type="Pfam" id="PF13598">
    <property type="entry name" value="DUF4139"/>
    <property type="match status" value="1"/>
</dbReference>
<sequence length="532" mass="59711">MRTLHIILLFLVTAITYGQDKTVKTKPEAVTVYLQSAKVEESGTVSLVKGKNTITIENLSNYIDTNTYQIGLSSGATLLSVTPGNNYLQADTFSESEQALMDERDALNLAIKYKEAEKSALAGEIQLIEENRKIGNTNEGWSTTQLAELATFYAQRIPEITKKQIKLDVELKELRDSITKVNKQLTETNTERNENRQLVTLEIEASRSMTTTVSLAYVVNNAGWQPLYDIRATSLEAPLSLVTKGKIYQNTGKDWDNVQLKVSTYLPKGNQNRPILNPFYIREQPTYAYAREDALEEVVVIAPEMVNSVQMRAKNKKALGDVAVTEVVEQQFNAVYVLNSEQSIASTGKGQTIILDTKEVNAEYVHHTIPKLTEETFLIAKIKNWRSLNLLLTEANLYFEGNFIGKTTINPNYTKDEYPLSLGVDERVVVKYRLLDNLSTKRTLSSKKVEAFGYEIAVRNNGPKAISIEIFDQLPISQNNKIEIEALDLAGGDYDKGTGSILWEKSLDAGAGTTINFNYEVKYPKDMVLQYY</sequence>
<dbReference type="NCBIfam" id="TIGR02231">
    <property type="entry name" value="mucoidy inhibitor MuiA family protein"/>
    <property type="match status" value="1"/>
</dbReference>
<dbReference type="AlphaFoldDB" id="A0A3M0G3Q4"/>
<dbReference type="PANTHER" id="PTHR31005">
    <property type="entry name" value="DUF4139 DOMAIN-CONTAINING PROTEIN"/>
    <property type="match status" value="1"/>
</dbReference>
<organism evidence="3 4">
    <name type="scientific">Dokdonia sinensis</name>
    <dbReference type="NCBI Taxonomy" id="2479847"/>
    <lineage>
        <taxon>Bacteria</taxon>
        <taxon>Pseudomonadati</taxon>
        <taxon>Bacteroidota</taxon>
        <taxon>Flavobacteriia</taxon>
        <taxon>Flavobacteriales</taxon>
        <taxon>Flavobacteriaceae</taxon>
        <taxon>Dokdonia</taxon>
    </lineage>
</organism>
<dbReference type="PANTHER" id="PTHR31005:SF8">
    <property type="entry name" value="DUF4139 DOMAIN-CONTAINING PROTEIN"/>
    <property type="match status" value="1"/>
</dbReference>
<feature type="domain" description="DUF4139" evidence="1">
    <location>
        <begin position="213"/>
        <end position="525"/>
    </location>
</feature>
<keyword evidence="4" id="KW-1185">Reference proteome</keyword>
<gene>
    <name evidence="3" type="ORF">EAX61_09020</name>
</gene>
<proteinExistence type="predicted"/>
<dbReference type="Proteomes" id="UP000281985">
    <property type="component" value="Unassembled WGS sequence"/>
</dbReference>
<evidence type="ECO:0000259" key="1">
    <source>
        <dbReference type="Pfam" id="PF13598"/>
    </source>
</evidence>
<dbReference type="InterPro" id="IPR025554">
    <property type="entry name" value="DUF4140"/>
</dbReference>
<dbReference type="InterPro" id="IPR037291">
    <property type="entry name" value="DUF4139"/>
</dbReference>
<evidence type="ECO:0000259" key="2">
    <source>
        <dbReference type="Pfam" id="PF13600"/>
    </source>
</evidence>
<protein>
    <submittedName>
        <fullName evidence="3">Mucoidy inhibitor MuiA family protein</fullName>
    </submittedName>
</protein>
<comment type="caution">
    <text evidence="3">The sequence shown here is derived from an EMBL/GenBank/DDBJ whole genome shotgun (WGS) entry which is preliminary data.</text>
</comment>